<dbReference type="RefSeq" id="WP_126556950.1">
    <property type="nucleotide sequence ID" value="NZ_BIFS01000002.1"/>
</dbReference>
<dbReference type="InterPro" id="IPR020843">
    <property type="entry name" value="ER"/>
</dbReference>
<proteinExistence type="inferred from homology"/>
<dbReference type="Pfam" id="PF13602">
    <property type="entry name" value="ADH_zinc_N_2"/>
    <property type="match status" value="1"/>
</dbReference>
<reference evidence="5" key="1">
    <citation type="submission" date="2018-12" db="EMBL/GenBank/DDBJ databases">
        <title>Tengunoibacter tsumagoiensis gen. nov., sp. nov., Dictyobacter kobayashii sp. nov., D. alpinus sp. nov., and D. joshuensis sp. nov. and description of Dictyobacteraceae fam. nov. within the order Ktedonobacterales isolated from Tengu-no-mugimeshi.</title>
        <authorList>
            <person name="Wang C.M."/>
            <person name="Zheng Y."/>
            <person name="Sakai Y."/>
            <person name="Toyoda A."/>
            <person name="Minakuchi Y."/>
            <person name="Abe K."/>
            <person name="Yokota A."/>
            <person name="Yabe S."/>
        </authorList>
    </citation>
    <scope>NUCLEOTIDE SEQUENCE [LARGE SCALE GENOMIC DNA]</scope>
    <source>
        <strain evidence="5">Uno11</strain>
    </source>
</reference>
<evidence type="ECO:0000256" key="1">
    <source>
        <dbReference type="ARBA" id="ARBA00022857"/>
    </source>
</evidence>
<dbReference type="InterPro" id="IPR014182">
    <property type="entry name" value="ADH_Zn_typ-1"/>
</dbReference>
<accession>A0A402AWS5</accession>
<dbReference type="Pfam" id="PF08240">
    <property type="entry name" value="ADH_N"/>
    <property type="match status" value="1"/>
</dbReference>
<dbReference type="EMBL" id="BIFS01000002">
    <property type="protein sequence ID" value="GCE23529.1"/>
    <property type="molecule type" value="Genomic_DNA"/>
</dbReference>
<dbReference type="Proteomes" id="UP000287188">
    <property type="component" value="Unassembled WGS sequence"/>
</dbReference>
<dbReference type="NCBIfam" id="TIGR02817">
    <property type="entry name" value="adh_fam_1"/>
    <property type="match status" value="1"/>
</dbReference>
<dbReference type="SUPFAM" id="SSF51735">
    <property type="entry name" value="NAD(P)-binding Rossmann-fold domains"/>
    <property type="match status" value="1"/>
</dbReference>
<dbReference type="InterPro" id="IPR051603">
    <property type="entry name" value="Zinc-ADH_QOR/CCCR"/>
</dbReference>
<dbReference type="GO" id="GO:0008270">
    <property type="term" value="F:zinc ion binding"/>
    <property type="evidence" value="ECO:0007669"/>
    <property type="project" value="InterPro"/>
</dbReference>
<dbReference type="Gene3D" id="3.90.180.10">
    <property type="entry name" value="Medium-chain alcohol dehydrogenases, catalytic domain"/>
    <property type="match status" value="1"/>
</dbReference>
<feature type="domain" description="Enoyl reductase (ER)" evidence="3">
    <location>
        <begin position="13"/>
        <end position="335"/>
    </location>
</feature>
<dbReference type="PANTHER" id="PTHR44154:SF1">
    <property type="entry name" value="QUINONE OXIDOREDUCTASE"/>
    <property type="match status" value="1"/>
</dbReference>
<evidence type="ECO:0000313" key="5">
    <source>
        <dbReference type="Proteomes" id="UP000287188"/>
    </source>
</evidence>
<keyword evidence="1" id="KW-0521">NADP</keyword>
<dbReference type="InterPro" id="IPR013154">
    <property type="entry name" value="ADH-like_N"/>
</dbReference>
<organism evidence="4 5">
    <name type="scientific">Dictyobacter kobayashii</name>
    <dbReference type="NCBI Taxonomy" id="2014872"/>
    <lineage>
        <taxon>Bacteria</taxon>
        <taxon>Bacillati</taxon>
        <taxon>Chloroflexota</taxon>
        <taxon>Ktedonobacteria</taxon>
        <taxon>Ktedonobacterales</taxon>
        <taxon>Dictyobacteraceae</taxon>
        <taxon>Dictyobacter</taxon>
    </lineage>
</organism>
<keyword evidence="5" id="KW-1185">Reference proteome</keyword>
<comment type="similarity">
    <text evidence="2">Belongs to the zinc-containing alcohol dehydrogenase family. Quinone oxidoreductase subfamily.</text>
</comment>
<dbReference type="SUPFAM" id="SSF50129">
    <property type="entry name" value="GroES-like"/>
    <property type="match status" value="1"/>
</dbReference>
<evidence type="ECO:0000256" key="2">
    <source>
        <dbReference type="RuleBase" id="RU364000"/>
    </source>
</evidence>
<protein>
    <recommendedName>
        <fullName evidence="2">Zinc-type alcohol dehydrogenase-like protein</fullName>
    </recommendedName>
</protein>
<dbReference type="SMART" id="SM00829">
    <property type="entry name" value="PKS_ER"/>
    <property type="match status" value="1"/>
</dbReference>
<keyword evidence="2" id="KW-0862">Zinc</keyword>
<evidence type="ECO:0000313" key="4">
    <source>
        <dbReference type="EMBL" id="GCE23529.1"/>
    </source>
</evidence>
<dbReference type="InterPro" id="IPR036291">
    <property type="entry name" value="NAD(P)-bd_dom_sf"/>
</dbReference>
<keyword evidence="2" id="KW-0560">Oxidoreductase</keyword>
<keyword evidence="2" id="KW-0479">Metal-binding</keyword>
<dbReference type="Gene3D" id="3.40.50.720">
    <property type="entry name" value="NAD(P)-binding Rossmann-like Domain"/>
    <property type="match status" value="1"/>
</dbReference>
<dbReference type="GO" id="GO:0016491">
    <property type="term" value="F:oxidoreductase activity"/>
    <property type="evidence" value="ECO:0007669"/>
    <property type="project" value="UniProtKB-KW"/>
</dbReference>
<gene>
    <name evidence="4" type="ORF">KDK_73290</name>
</gene>
<evidence type="ECO:0000259" key="3">
    <source>
        <dbReference type="SMART" id="SM00829"/>
    </source>
</evidence>
<dbReference type="OrthoDB" id="9792162at2"/>
<dbReference type="CDD" id="cd08252">
    <property type="entry name" value="AL_MDR"/>
    <property type="match status" value="1"/>
</dbReference>
<comment type="caution">
    <text evidence="4">The sequence shown here is derived from an EMBL/GenBank/DDBJ whole genome shotgun (WGS) entry which is preliminary data.</text>
</comment>
<name>A0A402AWS5_9CHLR</name>
<dbReference type="InterPro" id="IPR011032">
    <property type="entry name" value="GroES-like_sf"/>
</dbReference>
<dbReference type="PANTHER" id="PTHR44154">
    <property type="entry name" value="QUINONE OXIDOREDUCTASE"/>
    <property type="match status" value="1"/>
</dbReference>
<dbReference type="AlphaFoldDB" id="A0A402AWS5"/>
<sequence>MKAIGLYRYLPIEDPESLVDVEIDKPTATGRDLLVRVQAISVNPVDTKIRAPKPQQEKTPKILGWDAAGIVEQVGPECQLFKPGDEVYYAGSVTRPGGYSQFHLVEETIVGHKPKSLNFAQAAALPLTGLTAWEGLFDRLEINKDATPNANKSILIIGASGGVGSIATQLAHFAGLKVIGTASRPETIKWAKDHGADYTINHHQPFAGQLKALGLETVDYIFCLNSTDKHWDNIVETIAPQGKICSIVETEGPLNLSALQHKSATFVWEFMFTRSMFHTSDMIEQHHILDTLAELIGSGKIQTTLTERLTPINAANLRTAHQKLESGNTIGKIVLENFN</sequence>